<dbReference type="EMBL" id="PP179332">
    <property type="protein sequence ID" value="XAI71276.1"/>
    <property type="molecule type" value="Genomic_DNA"/>
</dbReference>
<sequence>MQATTKYRSLFTGKQIDETLQSVRDKIDKSSITNDYSGGEADKVVSAAAVKSLSDAFDKTFTAAGIRALVDEADDSNVFTDADKRKVNGINVQFKGTVADIASRDAIDTAQYLGGEVILVLRNTADVSEFQYWDGATEVWEAVTSGGGEKDRATLPTGTTVIASYSMNEISGAKYLVHGKSTAGDSHVAEVMVTNKLTAISWSVYGEVTAGDDVFTLSLALSGNGIDVELSVTTTQPSSVISVVKQADF</sequence>
<protein>
    <submittedName>
        <fullName evidence="1">Structural protein</fullName>
    </submittedName>
</protein>
<reference evidence="1" key="1">
    <citation type="journal article" date="2024" name="J. Gen. Virol.">
        <title>Novel phages of Pseudomonas syringae unveil numerous potential auxiliary metabolic genes.</title>
        <authorList>
            <person name="Feltin C."/>
            <person name="Garneau J.R."/>
            <person name="Morris C.E."/>
            <person name="Berard A."/>
            <person name="Torres-Barcelo C."/>
        </authorList>
    </citation>
    <scope>NUCLEOTIDE SEQUENCE</scope>
</reference>
<name>A0AAU6W3S5_9VIRU</name>
<evidence type="ECO:0000313" key="1">
    <source>
        <dbReference type="EMBL" id="XAI71276.1"/>
    </source>
</evidence>
<proteinExistence type="predicted"/>
<accession>A0AAU6W3S5</accession>
<gene>
    <name evidence="1" type="ORF">Cygsa01_00230</name>
</gene>
<organism evidence="1">
    <name type="scientific">Pseudomonas phage Cygsa01</name>
    <dbReference type="NCBI Taxonomy" id="3138529"/>
    <lineage>
        <taxon>Viruses</taxon>
    </lineage>
</organism>